<evidence type="ECO:0000313" key="8">
    <source>
        <dbReference type="Proteomes" id="UP000256310"/>
    </source>
</evidence>
<keyword evidence="8" id="KW-1185">Reference proteome</keyword>
<dbReference type="Pfam" id="PF02609">
    <property type="entry name" value="Exonuc_VII_S"/>
    <property type="match status" value="1"/>
</dbReference>
<keyword evidence="4 6" id="KW-0378">Hydrolase</keyword>
<organism evidence="7 8">
    <name type="scientific">Parasphingopyxis lamellibrachiae</name>
    <dbReference type="NCBI Taxonomy" id="680125"/>
    <lineage>
        <taxon>Bacteria</taxon>
        <taxon>Pseudomonadati</taxon>
        <taxon>Pseudomonadota</taxon>
        <taxon>Alphaproteobacteria</taxon>
        <taxon>Sphingomonadales</taxon>
        <taxon>Sphingomonadaceae</taxon>
        <taxon>Parasphingopyxis</taxon>
    </lineage>
</organism>
<reference evidence="7 8" key="1">
    <citation type="submission" date="2018-07" db="EMBL/GenBank/DDBJ databases">
        <title>Genomic Encyclopedia of Type Strains, Phase IV (KMG-IV): sequencing the most valuable type-strain genomes for metagenomic binning, comparative biology and taxonomic classification.</title>
        <authorList>
            <person name="Goeker M."/>
        </authorList>
    </citation>
    <scope>NUCLEOTIDE SEQUENCE [LARGE SCALE GENOMIC DNA]</scope>
    <source>
        <strain evidence="7 8">DSM 26725</strain>
    </source>
</reference>
<comment type="function">
    <text evidence="6">Bidirectionally degrades single-stranded DNA into large acid-insoluble oligonucleotides, which are then degraded further into small acid-soluble oligonucleotides.</text>
</comment>
<comment type="subunit">
    <text evidence="6">Heterooligomer composed of large and small subunits.</text>
</comment>
<dbReference type="EMBL" id="QRDP01000004">
    <property type="protein sequence ID" value="RED15993.1"/>
    <property type="molecule type" value="Genomic_DNA"/>
</dbReference>
<evidence type="ECO:0000256" key="4">
    <source>
        <dbReference type="ARBA" id="ARBA00022801"/>
    </source>
</evidence>
<dbReference type="GO" id="GO:0006308">
    <property type="term" value="P:DNA catabolic process"/>
    <property type="evidence" value="ECO:0007669"/>
    <property type="project" value="UniProtKB-UniRule"/>
</dbReference>
<evidence type="ECO:0000313" key="7">
    <source>
        <dbReference type="EMBL" id="RED15993.1"/>
    </source>
</evidence>
<name>A0A3D9FE17_9SPHN</name>
<evidence type="ECO:0000256" key="3">
    <source>
        <dbReference type="ARBA" id="ARBA00022722"/>
    </source>
</evidence>
<dbReference type="AlphaFoldDB" id="A0A3D9FE17"/>
<accession>A0A3D9FE17</accession>
<keyword evidence="3 6" id="KW-0540">Nuclease</keyword>
<gene>
    <name evidence="6" type="primary">xseB</name>
    <name evidence="7" type="ORF">DFR46_1003</name>
</gene>
<evidence type="ECO:0000256" key="5">
    <source>
        <dbReference type="ARBA" id="ARBA00022839"/>
    </source>
</evidence>
<comment type="subcellular location">
    <subcellularLocation>
        <location evidence="6">Cytoplasm</location>
    </subcellularLocation>
</comment>
<comment type="caution">
    <text evidence="7">The sequence shown here is derived from an EMBL/GenBank/DDBJ whole genome shotgun (WGS) entry which is preliminary data.</text>
</comment>
<dbReference type="NCBIfam" id="NF002139">
    <property type="entry name" value="PRK00977.1-3"/>
    <property type="match status" value="1"/>
</dbReference>
<dbReference type="HAMAP" id="MF_00337">
    <property type="entry name" value="Exonuc_7_S"/>
    <property type="match status" value="1"/>
</dbReference>
<evidence type="ECO:0000256" key="6">
    <source>
        <dbReference type="HAMAP-Rule" id="MF_00337"/>
    </source>
</evidence>
<dbReference type="InterPro" id="IPR003761">
    <property type="entry name" value="Exonuc_VII_S"/>
</dbReference>
<dbReference type="PANTHER" id="PTHR34137">
    <property type="entry name" value="EXODEOXYRIBONUCLEASE 7 SMALL SUBUNIT"/>
    <property type="match status" value="1"/>
</dbReference>
<comment type="catalytic activity">
    <reaction evidence="6">
        <text>Exonucleolytic cleavage in either 5'- to 3'- or 3'- to 5'-direction to yield nucleoside 5'-phosphates.</text>
        <dbReference type="EC" id="3.1.11.6"/>
    </reaction>
</comment>
<dbReference type="NCBIfam" id="TIGR01280">
    <property type="entry name" value="xseB"/>
    <property type="match status" value="1"/>
</dbReference>
<dbReference type="Gene3D" id="1.10.287.1040">
    <property type="entry name" value="Exonuclease VII, small subunit"/>
    <property type="match status" value="1"/>
</dbReference>
<evidence type="ECO:0000256" key="2">
    <source>
        <dbReference type="ARBA" id="ARBA00022490"/>
    </source>
</evidence>
<dbReference type="SUPFAM" id="SSF116842">
    <property type="entry name" value="XseB-like"/>
    <property type="match status" value="1"/>
</dbReference>
<protein>
    <recommendedName>
        <fullName evidence="6">Exodeoxyribonuclease 7 small subunit</fullName>
        <ecNumber evidence="6">3.1.11.6</ecNumber>
    </recommendedName>
    <alternativeName>
        <fullName evidence="6">Exodeoxyribonuclease VII small subunit</fullName>
        <shortName evidence="6">Exonuclease VII small subunit</shortName>
    </alternativeName>
</protein>
<sequence>MTIAWSLAHSDTMTDDNSNDIATLSFEAALEELEAIVRKLEAGEAPLDESIELYARGDKLRQQCQARLKAAEARIDKLQLDPEGKPVGVEPLDPA</sequence>
<keyword evidence="5 6" id="KW-0269">Exonuclease</keyword>
<evidence type="ECO:0000256" key="1">
    <source>
        <dbReference type="ARBA" id="ARBA00009998"/>
    </source>
</evidence>
<comment type="similarity">
    <text evidence="1 6">Belongs to the XseB family.</text>
</comment>
<keyword evidence="2 6" id="KW-0963">Cytoplasm</keyword>
<proteinExistence type="inferred from homology"/>
<dbReference type="GO" id="GO:0008855">
    <property type="term" value="F:exodeoxyribonuclease VII activity"/>
    <property type="evidence" value="ECO:0007669"/>
    <property type="project" value="UniProtKB-UniRule"/>
</dbReference>
<dbReference type="Proteomes" id="UP000256310">
    <property type="component" value="Unassembled WGS sequence"/>
</dbReference>
<dbReference type="PANTHER" id="PTHR34137:SF1">
    <property type="entry name" value="EXODEOXYRIBONUCLEASE 7 SMALL SUBUNIT"/>
    <property type="match status" value="1"/>
</dbReference>
<dbReference type="GO" id="GO:0005829">
    <property type="term" value="C:cytosol"/>
    <property type="evidence" value="ECO:0007669"/>
    <property type="project" value="TreeGrafter"/>
</dbReference>
<dbReference type="InterPro" id="IPR037004">
    <property type="entry name" value="Exonuc_VII_ssu_sf"/>
</dbReference>
<dbReference type="GO" id="GO:0009318">
    <property type="term" value="C:exodeoxyribonuclease VII complex"/>
    <property type="evidence" value="ECO:0007669"/>
    <property type="project" value="UniProtKB-UniRule"/>
</dbReference>
<dbReference type="EC" id="3.1.11.6" evidence="6"/>